<reference evidence="10 11" key="1">
    <citation type="submission" date="2019-03" db="EMBL/GenBank/DDBJ databases">
        <title>Genomic Encyclopedia of Type Strains, Phase IV (KMG-IV): sequencing the most valuable type-strain genomes for metagenomic binning, comparative biology and taxonomic classification.</title>
        <authorList>
            <person name="Goeker M."/>
        </authorList>
    </citation>
    <scope>NUCLEOTIDE SEQUENCE [LARGE SCALE GENOMIC DNA]</scope>
    <source>
        <strain evidence="10 11">DSM 21100</strain>
    </source>
</reference>
<evidence type="ECO:0000256" key="1">
    <source>
        <dbReference type="ARBA" id="ARBA00004651"/>
    </source>
</evidence>
<accession>A0A4R3KSS9</accession>
<keyword evidence="4" id="KW-1003">Cell membrane</keyword>
<keyword evidence="6 9" id="KW-1133">Transmembrane helix</keyword>
<gene>
    <name evidence="10" type="ORF">EDD80_104207</name>
</gene>
<dbReference type="InterPro" id="IPR022357">
    <property type="entry name" value="MIP_CS"/>
</dbReference>
<protein>
    <submittedName>
        <fullName evidence="10">Aquaporin Z</fullName>
    </submittedName>
</protein>
<evidence type="ECO:0000313" key="10">
    <source>
        <dbReference type="EMBL" id="TCS87856.1"/>
    </source>
</evidence>
<dbReference type="Proteomes" id="UP000295807">
    <property type="component" value="Unassembled WGS sequence"/>
</dbReference>
<keyword evidence="11" id="KW-1185">Reference proteome</keyword>
<dbReference type="PANTHER" id="PTHR19139:SF199">
    <property type="entry name" value="MIP17260P"/>
    <property type="match status" value="1"/>
</dbReference>
<evidence type="ECO:0000256" key="2">
    <source>
        <dbReference type="ARBA" id="ARBA00006175"/>
    </source>
</evidence>
<dbReference type="PROSITE" id="PS51257">
    <property type="entry name" value="PROKAR_LIPOPROTEIN"/>
    <property type="match status" value="1"/>
</dbReference>
<evidence type="ECO:0000256" key="4">
    <source>
        <dbReference type="ARBA" id="ARBA00022475"/>
    </source>
</evidence>
<keyword evidence="5 8" id="KW-0812">Transmembrane</keyword>
<dbReference type="EMBL" id="SMAD01000004">
    <property type="protein sequence ID" value="TCS87856.1"/>
    <property type="molecule type" value="Genomic_DNA"/>
</dbReference>
<keyword evidence="7 9" id="KW-0472">Membrane</keyword>
<evidence type="ECO:0000256" key="7">
    <source>
        <dbReference type="ARBA" id="ARBA00023136"/>
    </source>
</evidence>
<feature type="transmembrane region" description="Helical" evidence="9">
    <location>
        <begin position="127"/>
        <end position="151"/>
    </location>
</feature>
<dbReference type="InterPro" id="IPR034294">
    <property type="entry name" value="Aquaporin_transptr"/>
</dbReference>
<keyword evidence="3 8" id="KW-0813">Transport</keyword>
<dbReference type="InterPro" id="IPR023271">
    <property type="entry name" value="Aquaporin-like"/>
</dbReference>
<dbReference type="InterPro" id="IPR000425">
    <property type="entry name" value="MIP"/>
</dbReference>
<evidence type="ECO:0000256" key="5">
    <source>
        <dbReference type="ARBA" id="ARBA00022692"/>
    </source>
</evidence>
<evidence type="ECO:0000256" key="6">
    <source>
        <dbReference type="ARBA" id="ARBA00022989"/>
    </source>
</evidence>
<dbReference type="SUPFAM" id="SSF81338">
    <property type="entry name" value="Aquaporin-like"/>
    <property type="match status" value="1"/>
</dbReference>
<evidence type="ECO:0000313" key="11">
    <source>
        <dbReference type="Proteomes" id="UP000295807"/>
    </source>
</evidence>
<comment type="subcellular location">
    <subcellularLocation>
        <location evidence="1">Cell membrane</location>
        <topology evidence="1">Multi-pass membrane protein</topology>
    </subcellularLocation>
</comment>
<proteinExistence type="inferred from homology"/>
<dbReference type="GO" id="GO:0015250">
    <property type="term" value="F:water channel activity"/>
    <property type="evidence" value="ECO:0007669"/>
    <property type="project" value="TreeGrafter"/>
</dbReference>
<dbReference type="OrthoDB" id="9807293at2"/>
<dbReference type="CDD" id="cd00333">
    <property type="entry name" value="MIP"/>
    <property type="match status" value="1"/>
</dbReference>
<dbReference type="RefSeq" id="WP_132128936.1">
    <property type="nucleotide sequence ID" value="NZ_CP042432.1"/>
</dbReference>
<dbReference type="GO" id="GO:0005886">
    <property type="term" value="C:plasma membrane"/>
    <property type="evidence" value="ECO:0007669"/>
    <property type="project" value="UniProtKB-SubCell"/>
</dbReference>
<dbReference type="PANTHER" id="PTHR19139">
    <property type="entry name" value="AQUAPORIN TRANSPORTER"/>
    <property type="match status" value="1"/>
</dbReference>
<dbReference type="PROSITE" id="PS00221">
    <property type="entry name" value="MIP"/>
    <property type="match status" value="1"/>
</dbReference>
<organism evidence="10 11">
    <name type="scientific">Anseongella ginsenosidimutans</name>
    <dbReference type="NCBI Taxonomy" id="496056"/>
    <lineage>
        <taxon>Bacteria</taxon>
        <taxon>Pseudomonadati</taxon>
        <taxon>Bacteroidota</taxon>
        <taxon>Sphingobacteriia</taxon>
        <taxon>Sphingobacteriales</taxon>
        <taxon>Sphingobacteriaceae</taxon>
        <taxon>Anseongella</taxon>
    </lineage>
</organism>
<dbReference type="AlphaFoldDB" id="A0A4R3KSS9"/>
<dbReference type="NCBIfam" id="TIGR00861">
    <property type="entry name" value="MIP"/>
    <property type="match status" value="1"/>
</dbReference>
<feature type="transmembrane region" description="Helical" evidence="9">
    <location>
        <begin position="36"/>
        <end position="61"/>
    </location>
</feature>
<dbReference type="Pfam" id="PF00230">
    <property type="entry name" value="MIP"/>
    <property type="match status" value="1"/>
</dbReference>
<dbReference type="PRINTS" id="PR00783">
    <property type="entry name" value="MINTRINSICP"/>
</dbReference>
<comment type="caution">
    <text evidence="10">The sequence shown here is derived from an EMBL/GenBank/DDBJ whole genome shotgun (WGS) entry which is preliminary data.</text>
</comment>
<comment type="similarity">
    <text evidence="2 8">Belongs to the MIP/aquaporin (TC 1.A.8) family.</text>
</comment>
<dbReference type="NCBIfam" id="NF003838">
    <property type="entry name" value="PRK05420.1"/>
    <property type="match status" value="1"/>
</dbReference>
<sequence>MKKYLAELIGTFSLVLFGCGAAVVSGISTTGPAGAGLLGISLAFGLAVVVMAYAIGPISGCHINPAITVSMLVAGKLKGGDALGYILAQFAGAIIASGVLYLIQQGQPGFTMGEWALGANGWGEGYLAGYSTASAFIAETVLTFLFLFVIFATTSKWGNGTMAGLAIGLTLVLIHLVAIPITGTSVNPARSLGPAVFAGGQALAQLWLFFVAPLLGGILAALVWKGFEKE</sequence>
<evidence type="ECO:0000256" key="3">
    <source>
        <dbReference type="ARBA" id="ARBA00022448"/>
    </source>
</evidence>
<dbReference type="Gene3D" id="1.20.1080.10">
    <property type="entry name" value="Glycerol uptake facilitator protein"/>
    <property type="match status" value="1"/>
</dbReference>
<feature type="transmembrane region" description="Helical" evidence="9">
    <location>
        <begin position="202"/>
        <end position="224"/>
    </location>
</feature>
<feature type="transmembrane region" description="Helical" evidence="9">
    <location>
        <begin position="82"/>
        <end position="103"/>
    </location>
</feature>
<name>A0A4R3KSS9_9SPHI</name>
<evidence type="ECO:0000256" key="9">
    <source>
        <dbReference type="SAM" id="Phobius"/>
    </source>
</evidence>
<evidence type="ECO:0000256" key="8">
    <source>
        <dbReference type="RuleBase" id="RU000477"/>
    </source>
</evidence>
<feature type="transmembrane region" description="Helical" evidence="9">
    <location>
        <begin position="163"/>
        <end position="182"/>
    </location>
</feature>